<sequence length="396" mass="44578">MNFLETAVSIFIGSFLLTYLTIPKIIGVVEYRRLMDSPNHRSSHKSRTPTLGGVSFFYTLIFALFFIKGWTTLGEAMYIIPGLTILFIVGLKDDLVVISPGAKLMAQVLAIAFILANPSFTIHSLNGFLNINEIPFYLFLIIGGFMMLTIINSYNLIDGIDGLASVVGIVIMVIYTTIFYLTKEYFFALVSITMNACLMAFLGFNLSSDKKIFMGDTGSLIVGFIISILTLKFLALRPHVYTELPFLLENAPLIAISILIVPLFDTARVFAIRIANKKAPFSPDRNHTHHVLIDYWGLSHRQASFIIGCFNLLFVMLFIVLGSTAKNLGMVIMLVTVVVALGYIFFKYNYSFATLKQKIILRRQVNKIKAKVEDSNGKKRKTRTMDVEHRKEEKIE</sequence>
<accession>A0ACC7LII4</accession>
<protein>
    <submittedName>
        <fullName evidence="1">Glycosyltransferase family 4 protein</fullName>
    </submittedName>
</protein>
<proteinExistence type="predicted"/>
<dbReference type="EMBL" id="JBHFPV010000001">
    <property type="protein sequence ID" value="MFH6603054.1"/>
    <property type="molecule type" value="Genomic_DNA"/>
</dbReference>
<keyword evidence="2" id="KW-1185">Reference proteome</keyword>
<comment type="caution">
    <text evidence="1">The sequence shown here is derived from an EMBL/GenBank/DDBJ whole genome shotgun (WGS) entry which is preliminary data.</text>
</comment>
<name>A0ACC7LII4_9FLAO</name>
<evidence type="ECO:0000313" key="1">
    <source>
        <dbReference type="EMBL" id="MFH6603054.1"/>
    </source>
</evidence>
<dbReference type="Proteomes" id="UP001595191">
    <property type="component" value="Unassembled WGS sequence"/>
</dbReference>
<reference evidence="1" key="1">
    <citation type="submission" date="2024-09" db="EMBL/GenBank/DDBJ databases">
        <authorList>
            <person name="Liu J."/>
        </authorList>
    </citation>
    <scope>NUCLEOTIDE SEQUENCE</scope>
    <source>
        <strain evidence="1">NBU2967</strain>
    </source>
</reference>
<evidence type="ECO:0000313" key="2">
    <source>
        <dbReference type="Proteomes" id="UP001595191"/>
    </source>
</evidence>
<gene>
    <name evidence="1" type="ORF">ACEZ3G_06165</name>
</gene>
<organism evidence="1 2">
    <name type="scientific">Meishania litoralis</name>
    <dbReference type="NCBI Taxonomy" id="3434685"/>
    <lineage>
        <taxon>Bacteria</taxon>
        <taxon>Pseudomonadati</taxon>
        <taxon>Bacteroidota</taxon>
        <taxon>Flavobacteriia</taxon>
        <taxon>Flavobacteriales</taxon>
        <taxon>Flavobacteriaceae</taxon>
        <taxon>Meishania</taxon>
    </lineage>
</organism>